<feature type="domain" description="Glycoside hydrolase family 5" evidence="5">
    <location>
        <begin position="106"/>
        <end position="327"/>
    </location>
</feature>
<evidence type="ECO:0000256" key="2">
    <source>
        <dbReference type="ARBA" id="ARBA00022801"/>
    </source>
</evidence>
<evidence type="ECO:0000259" key="5">
    <source>
        <dbReference type="Pfam" id="PF00150"/>
    </source>
</evidence>
<accession>A0A0D3J4P2</accession>
<dbReference type="HOGENOM" id="CLU_664680_0_0_1"/>
<sequence length="414" mass="45286">MWLVTVLISSGCAELPGPARGLLFGPVPPPPSRLTVRGSRLYDPSGGSIRLTGFNWVPKQSTGALELRDAAWSATLGSNVARIVGVLWKNRKAGKDRELWDCATEEPPHFFNDSCFVWLDELVEAATRSGQWVILAMRSKYGAGQDWRDAPGDNVFRNATLRAQHHAVWRHVAAHYASFDGIAGYEVLAEPRDKNLTTQAVHDFYVSACAAAQGADPRTLCVVGTAPYYKLWTVSPSILMENPLVLYTFDYFTPDSFVFGRSMFRDGGYNREYTCTRLYGGNPWARAEKTPDGIHTSGRPCVGGYDYIRDVMSLAQELGIGWCWWNIAGSKLVGGSTAPIIHYANGTTRVMQGLVDALVPYFDQAGGPQNSDENRGLILGDRSFSAGFGSIEDGCEVDDSAAASHFDSAEQESC</sequence>
<dbReference type="EnsemblProtists" id="EOD18477">
    <property type="protein sequence ID" value="EOD18477"/>
    <property type="gene ID" value="EMIHUDRAFT_96188"/>
</dbReference>
<evidence type="ECO:0000256" key="4">
    <source>
        <dbReference type="RuleBase" id="RU361153"/>
    </source>
</evidence>
<evidence type="ECO:0000313" key="7">
    <source>
        <dbReference type="Proteomes" id="UP000013827"/>
    </source>
</evidence>
<dbReference type="Pfam" id="PF00150">
    <property type="entry name" value="Cellulase"/>
    <property type="match status" value="1"/>
</dbReference>
<dbReference type="Proteomes" id="UP000013827">
    <property type="component" value="Unassembled WGS sequence"/>
</dbReference>
<evidence type="ECO:0000256" key="3">
    <source>
        <dbReference type="ARBA" id="ARBA00023295"/>
    </source>
</evidence>
<dbReference type="RefSeq" id="XP_005770906.1">
    <property type="nucleotide sequence ID" value="XM_005770849.1"/>
</dbReference>
<protein>
    <recommendedName>
        <fullName evidence="5">Glycoside hydrolase family 5 domain-containing protein</fullName>
    </recommendedName>
</protein>
<dbReference type="PaxDb" id="2903-EOD18477"/>
<keyword evidence="7" id="KW-1185">Reference proteome</keyword>
<dbReference type="GO" id="GO:0000272">
    <property type="term" value="P:polysaccharide catabolic process"/>
    <property type="evidence" value="ECO:0007669"/>
    <property type="project" value="InterPro"/>
</dbReference>
<dbReference type="GO" id="GO:0004553">
    <property type="term" value="F:hydrolase activity, hydrolyzing O-glycosyl compounds"/>
    <property type="evidence" value="ECO:0007669"/>
    <property type="project" value="InterPro"/>
</dbReference>
<comment type="similarity">
    <text evidence="1 4">Belongs to the glycosyl hydrolase 5 (cellulase A) family.</text>
</comment>
<dbReference type="GeneID" id="19046478"/>
<dbReference type="Gene3D" id="3.20.20.80">
    <property type="entry name" value="Glycosidases"/>
    <property type="match status" value="1"/>
</dbReference>
<dbReference type="InterPro" id="IPR001547">
    <property type="entry name" value="Glyco_hydro_5"/>
</dbReference>
<dbReference type="InterPro" id="IPR017853">
    <property type="entry name" value="GH"/>
</dbReference>
<reference evidence="7" key="1">
    <citation type="journal article" date="2013" name="Nature">
        <title>Pan genome of the phytoplankton Emiliania underpins its global distribution.</title>
        <authorList>
            <person name="Read B.A."/>
            <person name="Kegel J."/>
            <person name="Klute M.J."/>
            <person name="Kuo A."/>
            <person name="Lefebvre S.C."/>
            <person name="Maumus F."/>
            <person name="Mayer C."/>
            <person name="Miller J."/>
            <person name="Monier A."/>
            <person name="Salamov A."/>
            <person name="Young J."/>
            <person name="Aguilar M."/>
            <person name="Claverie J.M."/>
            <person name="Frickenhaus S."/>
            <person name="Gonzalez K."/>
            <person name="Herman E.K."/>
            <person name="Lin Y.C."/>
            <person name="Napier J."/>
            <person name="Ogata H."/>
            <person name="Sarno A.F."/>
            <person name="Shmutz J."/>
            <person name="Schroeder D."/>
            <person name="de Vargas C."/>
            <person name="Verret F."/>
            <person name="von Dassow P."/>
            <person name="Valentin K."/>
            <person name="Van de Peer Y."/>
            <person name="Wheeler G."/>
            <person name="Dacks J.B."/>
            <person name="Delwiche C.F."/>
            <person name="Dyhrman S.T."/>
            <person name="Glockner G."/>
            <person name="John U."/>
            <person name="Richards T."/>
            <person name="Worden A.Z."/>
            <person name="Zhang X."/>
            <person name="Grigoriev I.V."/>
            <person name="Allen A.E."/>
            <person name="Bidle K."/>
            <person name="Borodovsky M."/>
            <person name="Bowler C."/>
            <person name="Brownlee C."/>
            <person name="Cock J.M."/>
            <person name="Elias M."/>
            <person name="Gladyshev V.N."/>
            <person name="Groth M."/>
            <person name="Guda C."/>
            <person name="Hadaegh A."/>
            <person name="Iglesias-Rodriguez M.D."/>
            <person name="Jenkins J."/>
            <person name="Jones B.M."/>
            <person name="Lawson T."/>
            <person name="Leese F."/>
            <person name="Lindquist E."/>
            <person name="Lobanov A."/>
            <person name="Lomsadze A."/>
            <person name="Malik S.B."/>
            <person name="Marsh M.E."/>
            <person name="Mackinder L."/>
            <person name="Mock T."/>
            <person name="Mueller-Roeber B."/>
            <person name="Pagarete A."/>
            <person name="Parker M."/>
            <person name="Probert I."/>
            <person name="Quesneville H."/>
            <person name="Raines C."/>
            <person name="Rensing S.A."/>
            <person name="Riano-Pachon D.M."/>
            <person name="Richier S."/>
            <person name="Rokitta S."/>
            <person name="Shiraiwa Y."/>
            <person name="Soanes D.M."/>
            <person name="van der Giezen M."/>
            <person name="Wahlund T.M."/>
            <person name="Williams B."/>
            <person name="Wilson W."/>
            <person name="Wolfe G."/>
            <person name="Wurch L.L."/>
        </authorList>
    </citation>
    <scope>NUCLEOTIDE SEQUENCE</scope>
</reference>
<name>A0A0D3J4P2_EMIH1</name>
<dbReference type="SUPFAM" id="SSF51445">
    <property type="entry name" value="(Trans)glycosidases"/>
    <property type="match status" value="1"/>
</dbReference>
<keyword evidence="2 4" id="KW-0378">Hydrolase</keyword>
<evidence type="ECO:0000313" key="6">
    <source>
        <dbReference type="EnsemblProtists" id="EOD18477"/>
    </source>
</evidence>
<reference evidence="6" key="2">
    <citation type="submission" date="2024-10" db="UniProtKB">
        <authorList>
            <consortium name="EnsemblProtists"/>
        </authorList>
    </citation>
    <scope>IDENTIFICATION</scope>
</reference>
<dbReference type="AlphaFoldDB" id="A0A0D3J4P2"/>
<evidence type="ECO:0000256" key="1">
    <source>
        <dbReference type="ARBA" id="ARBA00005641"/>
    </source>
</evidence>
<proteinExistence type="inferred from homology"/>
<keyword evidence="3 4" id="KW-0326">Glycosidase</keyword>
<dbReference type="KEGG" id="ehx:EMIHUDRAFT_96188"/>
<organism evidence="6 7">
    <name type="scientific">Emiliania huxleyi (strain CCMP1516)</name>
    <dbReference type="NCBI Taxonomy" id="280463"/>
    <lineage>
        <taxon>Eukaryota</taxon>
        <taxon>Haptista</taxon>
        <taxon>Haptophyta</taxon>
        <taxon>Prymnesiophyceae</taxon>
        <taxon>Isochrysidales</taxon>
        <taxon>Noelaerhabdaceae</taxon>
        <taxon>Emiliania</taxon>
    </lineage>
</organism>